<accession>A0A226EAA2</accession>
<feature type="compositionally biased region" description="Basic and acidic residues" evidence="1">
    <location>
        <begin position="497"/>
        <end position="521"/>
    </location>
</feature>
<feature type="region of interest" description="Disordered" evidence="1">
    <location>
        <begin position="146"/>
        <end position="167"/>
    </location>
</feature>
<feature type="compositionally biased region" description="Basic residues" evidence="1">
    <location>
        <begin position="400"/>
        <end position="415"/>
    </location>
</feature>
<dbReference type="EMBL" id="LNIX01000005">
    <property type="protein sequence ID" value="OXA54562.1"/>
    <property type="molecule type" value="Genomic_DNA"/>
</dbReference>
<sequence>MSSVPFTRNINPRTSSEVPILIKTGLKGNCQFQGLTCLSGQKVMVNVGVTWWDAFEIHFGVRVNPDIYTVQRQAKPGFATVKHDLREQVKQLITEFQVPKPFFIIYLVRSRKPPRPRQDDMSRPASPYIEAPQLSPATTVYREEIEKKKTDSNRKRTAAGNSGRSFAATRPMSQFEKNVRFVKSGRKHGPATNQIFSQTNEGHSRPQMMTNFHYHNERDEESDDDAGSDITSASQDSQIADLYTLGIGQEYIKSEVCNRAMSNYTNIQLRTIHPATSPVFPIIIRTGTTGKVLFKGLECLTGQRAVVDAFMTWDEVFRTKFGVHVDANEYRVQRQPNKYPDGYKATKHNLKEKVKLLMQEYAHPKSVFSIYLIKWIRPGVSISSLMPKLSPEVQVQGKRVGVKKRKTIKNKKKRNNSSSSFVPPISGERSQLDQVQDKESSNQLERTSSNYVQKILDTTSSKSVQNWKRSQGKSNNETVQTQPGSSGNISNRNLYRGRTDNKLPEFREASGSRGPRLKDYDFNDDDAGSNSSTGSQDSQLDELFKQNVQHDDVKTTFYNKANKHYSNTQAAGGKHAAVNAATATLVPIHIKTGFGGKSKFPGLEALSGASGTFNVNSTWADIFQTHFGVTIDSARYSVQREARTTIVKHDPREQIKVLLKEFKQNRTHFNVFVIQNKRLRNDEEGEVVRTPPVPPQTWTTTNSTNPIIPNKIHKRVVPKVKDTGNKLTPQNATSRNSSTATGFSHSFPEKRVDSLIPLNRYSQQRSPNRGSVQIEERHTFIRDTYPLPVINSVRSLAPLAPQPPRQQPRSVPINGPPGLNREDQYNINRVDDDAQSNHSNASQDSQVEDLREMGIIDEDIKSTICRKARNNYSNVQLLKLKHEMEQFKKKNSRRWVRWTMTAPITTHIFRELFSID</sequence>
<name>A0A226EAA2_FOLCA</name>
<feature type="compositionally biased region" description="Polar residues" evidence="1">
    <location>
        <begin position="191"/>
        <end position="201"/>
    </location>
</feature>
<dbReference type="AlphaFoldDB" id="A0A226EAA2"/>
<keyword evidence="3" id="KW-1185">Reference proteome</keyword>
<protein>
    <submittedName>
        <fullName evidence="2">Uncharacterized protein</fullName>
    </submittedName>
</protein>
<feature type="compositionally biased region" description="Polar residues" evidence="1">
    <location>
        <begin position="725"/>
        <end position="744"/>
    </location>
</feature>
<evidence type="ECO:0000256" key="1">
    <source>
        <dbReference type="SAM" id="MobiDB-lite"/>
    </source>
</evidence>
<feature type="compositionally biased region" description="Polar residues" evidence="1">
    <location>
        <begin position="441"/>
        <end position="493"/>
    </location>
</feature>
<dbReference type="Proteomes" id="UP000198287">
    <property type="component" value="Unassembled WGS sequence"/>
</dbReference>
<evidence type="ECO:0000313" key="2">
    <source>
        <dbReference type="EMBL" id="OXA54562.1"/>
    </source>
</evidence>
<feature type="region of interest" description="Disordered" evidence="1">
    <location>
        <begin position="683"/>
        <end position="708"/>
    </location>
</feature>
<feature type="compositionally biased region" description="Low complexity" evidence="1">
    <location>
        <begin position="696"/>
        <end position="708"/>
    </location>
</feature>
<proteinExistence type="predicted"/>
<comment type="caution">
    <text evidence="2">The sequence shown here is derived from an EMBL/GenBank/DDBJ whole genome shotgun (WGS) entry which is preliminary data.</text>
</comment>
<feature type="region of interest" description="Disordered" evidence="1">
    <location>
        <begin position="722"/>
        <end position="745"/>
    </location>
</feature>
<gene>
    <name evidence="2" type="ORF">Fcan01_11077</name>
</gene>
<evidence type="ECO:0000313" key="3">
    <source>
        <dbReference type="Proteomes" id="UP000198287"/>
    </source>
</evidence>
<feature type="region of interest" description="Disordered" evidence="1">
    <location>
        <begin position="396"/>
        <end position="538"/>
    </location>
</feature>
<feature type="compositionally biased region" description="Polar residues" evidence="1">
    <location>
        <begin position="528"/>
        <end position="538"/>
    </location>
</feature>
<organism evidence="2 3">
    <name type="scientific">Folsomia candida</name>
    <name type="common">Springtail</name>
    <dbReference type="NCBI Taxonomy" id="158441"/>
    <lineage>
        <taxon>Eukaryota</taxon>
        <taxon>Metazoa</taxon>
        <taxon>Ecdysozoa</taxon>
        <taxon>Arthropoda</taxon>
        <taxon>Hexapoda</taxon>
        <taxon>Collembola</taxon>
        <taxon>Entomobryomorpha</taxon>
        <taxon>Isotomoidea</taxon>
        <taxon>Isotomidae</taxon>
        <taxon>Proisotominae</taxon>
        <taxon>Folsomia</taxon>
    </lineage>
</organism>
<reference evidence="2 3" key="1">
    <citation type="submission" date="2015-12" db="EMBL/GenBank/DDBJ databases">
        <title>The genome of Folsomia candida.</title>
        <authorList>
            <person name="Faddeeva A."/>
            <person name="Derks M.F."/>
            <person name="Anvar Y."/>
            <person name="Smit S."/>
            <person name="Van Straalen N."/>
            <person name="Roelofs D."/>
        </authorList>
    </citation>
    <scope>NUCLEOTIDE SEQUENCE [LARGE SCALE GENOMIC DNA]</scope>
    <source>
        <strain evidence="2 3">VU population</strain>
        <tissue evidence="2">Whole body</tissue>
    </source>
</reference>
<feature type="region of interest" description="Disordered" evidence="1">
    <location>
        <begin position="798"/>
        <end position="824"/>
    </location>
</feature>
<feature type="region of interest" description="Disordered" evidence="1">
    <location>
        <begin position="186"/>
        <end position="206"/>
    </location>
</feature>